<evidence type="ECO:0000313" key="1">
    <source>
        <dbReference type="EMBL" id="KAK7399845.1"/>
    </source>
</evidence>
<protein>
    <submittedName>
        <fullName evidence="1">Uncharacterized protein</fullName>
    </submittedName>
</protein>
<proteinExistence type="predicted"/>
<sequence length="73" mass="8324">MSSFQIWCWGLELEDKGCCSWELGFYDSLDVCACEDTSMGWLHCMARHASEMSCQLSPDQRINITPTQARKAD</sequence>
<dbReference type="EMBL" id="JAYMYS010000003">
    <property type="protein sequence ID" value="KAK7399845.1"/>
    <property type="molecule type" value="Genomic_DNA"/>
</dbReference>
<accession>A0AAN9SKS4</accession>
<dbReference type="Proteomes" id="UP001386955">
    <property type="component" value="Unassembled WGS sequence"/>
</dbReference>
<gene>
    <name evidence="1" type="ORF">VNO78_11039</name>
</gene>
<evidence type="ECO:0000313" key="2">
    <source>
        <dbReference type="Proteomes" id="UP001386955"/>
    </source>
</evidence>
<comment type="caution">
    <text evidence="1">The sequence shown here is derived from an EMBL/GenBank/DDBJ whole genome shotgun (WGS) entry which is preliminary data.</text>
</comment>
<reference evidence="1 2" key="1">
    <citation type="submission" date="2024-01" db="EMBL/GenBank/DDBJ databases">
        <title>The genomes of 5 underutilized Papilionoideae crops provide insights into root nodulation and disease resistanc.</title>
        <authorList>
            <person name="Jiang F."/>
        </authorList>
    </citation>
    <scope>NUCLEOTIDE SEQUENCE [LARGE SCALE GENOMIC DNA]</scope>
    <source>
        <strain evidence="1">DUOXIRENSHENG_FW03</strain>
        <tissue evidence="1">Leaves</tissue>
    </source>
</reference>
<dbReference type="AlphaFoldDB" id="A0AAN9SKS4"/>
<organism evidence="1 2">
    <name type="scientific">Psophocarpus tetragonolobus</name>
    <name type="common">Winged bean</name>
    <name type="synonym">Dolichos tetragonolobus</name>
    <dbReference type="NCBI Taxonomy" id="3891"/>
    <lineage>
        <taxon>Eukaryota</taxon>
        <taxon>Viridiplantae</taxon>
        <taxon>Streptophyta</taxon>
        <taxon>Embryophyta</taxon>
        <taxon>Tracheophyta</taxon>
        <taxon>Spermatophyta</taxon>
        <taxon>Magnoliopsida</taxon>
        <taxon>eudicotyledons</taxon>
        <taxon>Gunneridae</taxon>
        <taxon>Pentapetalae</taxon>
        <taxon>rosids</taxon>
        <taxon>fabids</taxon>
        <taxon>Fabales</taxon>
        <taxon>Fabaceae</taxon>
        <taxon>Papilionoideae</taxon>
        <taxon>50 kb inversion clade</taxon>
        <taxon>NPAAA clade</taxon>
        <taxon>indigoferoid/millettioid clade</taxon>
        <taxon>Phaseoleae</taxon>
        <taxon>Psophocarpus</taxon>
    </lineage>
</organism>
<keyword evidence="2" id="KW-1185">Reference proteome</keyword>
<name>A0AAN9SKS4_PSOTE</name>